<comment type="catalytic activity">
    <reaction evidence="1">
        <text>Random endo-hydrolysis of N-acetyl-beta-D-glucosaminide (1-&gt;4)-beta-linkages in chitin and chitodextrins.</text>
        <dbReference type="EC" id="3.2.1.14"/>
    </reaction>
</comment>
<dbReference type="InterPro" id="IPR023346">
    <property type="entry name" value="Lysozyme-like_dom_sf"/>
</dbReference>
<organism evidence="18 19">
    <name type="scientific">Dioscorea cayennensis subsp. rotundata</name>
    <name type="common">White Guinea yam</name>
    <name type="synonym">Dioscorea rotundata</name>
    <dbReference type="NCBI Taxonomy" id="55577"/>
    <lineage>
        <taxon>Eukaryota</taxon>
        <taxon>Viridiplantae</taxon>
        <taxon>Streptophyta</taxon>
        <taxon>Embryophyta</taxon>
        <taxon>Tracheophyta</taxon>
        <taxon>Spermatophyta</taxon>
        <taxon>Magnoliopsida</taxon>
        <taxon>Liliopsida</taxon>
        <taxon>Dioscoreales</taxon>
        <taxon>Dioscoreaceae</taxon>
        <taxon>Dioscorea</taxon>
    </lineage>
</organism>
<proteinExistence type="inferred from homology"/>
<dbReference type="CDD" id="cd00035">
    <property type="entry name" value="ChtBD1"/>
    <property type="match status" value="1"/>
</dbReference>
<comment type="similarity">
    <text evidence="3">Belongs to the thaumatin family.</text>
</comment>
<evidence type="ECO:0000256" key="7">
    <source>
        <dbReference type="ARBA" id="ARBA00022801"/>
    </source>
</evidence>
<dbReference type="InterPro" id="IPR000726">
    <property type="entry name" value="Glyco_hydro_19_cat"/>
</dbReference>
<evidence type="ECO:0000256" key="16">
    <source>
        <dbReference type="SAM" id="SignalP"/>
    </source>
</evidence>
<keyword evidence="18" id="KW-1185">Reference proteome</keyword>
<protein>
    <recommendedName>
        <fullName evidence="4">chitinase</fullName>
        <ecNumber evidence="4">3.2.1.14</ecNumber>
    </recommendedName>
</protein>
<evidence type="ECO:0000256" key="11">
    <source>
        <dbReference type="ARBA" id="ARBA00023277"/>
    </source>
</evidence>
<keyword evidence="10 15" id="KW-1015">Disulfide bond</keyword>
<feature type="signal peptide" evidence="16">
    <location>
        <begin position="1"/>
        <end position="16"/>
    </location>
</feature>
<dbReference type="Gene3D" id="2.60.110.10">
    <property type="entry name" value="Thaumatin"/>
    <property type="match status" value="1"/>
</dbReference>
<evidence type="ECO:0000256" key="1">
    <source>
        <dbReference type="ARBA" id="ARBA00000822"/>
    </source>
</evidence>
<dbReference type="GO" id="GO:0006032">
    <property type="term" value="P:chitin catabolic process"/>
    <property type="evidence" value="ECO:0007669"/>
    <property type="project" value="UniProtKB-KW"/>
</dbReference>
<feature type="disulfide bond" evidence="15">
    <location>
        <begin position="230"/>
        <end position="244"/>
    </location>
</feature>
<dbReference type="PROSITE" id="PS51367">
    <property type="entry name" value="THAUMATIN_2"/>
    <property type="match status" value="1"/>
</dbReference>
<dbReference type="PANTHER" id="PTHR22595">
    <property type="entry name" value="CHITINASE-RELATED"/>
    <property type="match status" value="1"/>
</dbReference>
<comment type="similarity">
    <text evidence="2">Belongs to the glycosyl hydrolase 19 family. Chitinase class I subfamily.</text>
</comment>
<dbReference type="PRINTS" id="PR00347">
    <property type="entry name" value="THAUMATIN"/>
</dbReference>
<dbReference type="FunFam" id="3.30.20.10:FF:000001">
    <property type="entry name" value="Endochitinase (Chitinase)"/>
    <property type="match status" value="1"/>
</dbReference>
<evidence type="ECO:0000313" key="19">
    <source>
        <dbReference type="RefSeq" id="XP_039133027.1"/>
    </source>
</evidence>
<comment type="similarity">
    <text evidence="14">Belongs to the glycosyl hydrolase 19 family. Chitinase class IV subfamily.</text>
</comment>
<dbReference type="SMART" id="SM00270">
    <property type="entry name" value="ChtBD1"/>
    <property type="match status" value="1"/>
</dbReference>
<feature type="domain" description="Chitin-binding type-1" evidence="17">
    <location>
        <begin position="220"/>
        <end position="255"/>
    </location>
</feature>
<dbReference type="GO" id="GO:0000272">
    <property type="term" value="P:polysaccharide catabolic process"/>
    <property type="evidence" value="ECO:0007669"/>
    <property type="project" value="UniProtKB-KW"/>
</dbReference>
<dbReference type="InterPro" id="IPR017949">
    <property type="entry name" value="Thaumatin_CS"/>
</dbReference>
<dbReference type="FunFam" id="2.60.110.10:FF:000003">
    <property type="entry name" value="Thaumatin I"/>
    <property type="match status" value="1"/>
</dbReference>
<dbReference type="AlphaFoldDB" id="A0AB40BZV7"/>
<evidence type="ECO:0000256" key="9">
    <source>
        <dbReference type="ARBA" id="ARBA00023024"/>
    </source>
</evidence>
<dbReference type="Gene3D" id="1.10.530.10">
    <property type="match status" value="1"/>
</dbReference>
<dbReference type="SMART" id="SM00205">
    <property type="entry name" value="THN"/>
    <property type="match status" value="1"/>
</dbReference>
<evidence type="ECO:0000313" key="18">
    <source>
        <dbReference type="Proteomes" id="UP001515500"/>
    </source>
</evidence>
<dbReference type="CDD" id="cd00325">
    <property type="entry name" value="chitinase_GH19"/>
    <property type="match status" value="1"/>
</dbReference>
<dbReference type="PROSITE" id="PS00026">
    <property type="entry name" value="CHIT_BIND_I_1"/>
    <property type="match status" value="1"/>
</dbReference>
<dbReference type="PROSITE" id="PS50941">
    <property type="entry name" value="CHIT_BIND_I_2"/>
    <property type="match status" value="1"/>
</dbReference>
<evidence type="ECO:0000256" key="10">
    <source>
        <dbReference type="ARBA" id="ARBA00023157"/>
    </source>
</evidence>
<dbReference type="SUPFAM" id="SSF53955">
    <property type="entry name" value="Lysozyme-like"/>
    <property type="match status" value="1"/>
</dbReference>
<dbReference type="PANTHER" id="PTHR22595:SF79">
    <property type="entry name" value="CHITINASE 12"/>
    <property type="match status" value="1"/>
</dbReference>
<accession>A0AB40BZV7</accession>
<evidence type="ECO:0000256" key="6">
    <source>
        <dbReference type="ARBA" id="ARBA00022729"/>
    </source>
</evidence>
<dbReference type="PROSITE" id="PS00773">
    <property type="entry name" value="CHITINASE_19_1"/>
    <property type="match status" value="1"/>
</dbReference>
<keyword evidence="6 16" id="KW-0732">Signal</keyword>
<sequence>MSIPIFSFLLLPLCHAAIFDIVNQCNYTIWPAAIPGGGRELLPGQNWTIFVNPRMDEGRIWARTGCTFNKSGHGRCETGDCNGLLECQTYGSPPNTLAEFTLNGFNNLDFIDISLVEGFNVPIEFSPTAGCNHAIQCSTNITGQCPDELKTSGGCNNPCTVFNTDEYCCRSGNCKSTNYSNFFKRLCPNAYSYPVDDENNTFTCVGGTDYRVVFSPFTMAQNCGCPADLCCSNFGYCGTGDPYCGNGCQQGPCYNSTGSGNVADIVTQEFFDGIANQAGAGCVGKGFYTRKAFLTATLAYSQFGTTGSDDVKKREIAAYFAHVTHETGHFCYIDEINGASQNYCQASTAYPCNADKKYFGRGPLQLTWNYNYIDAGNALNFDGLNAPETVGSDRVISFKSSLWFWTAKKVHDAITSGQGFGATIRIINGGVECDGKNTDQMNARVGYYKDYCSQLGVDPGDNLTC</sequence>
<keyword evidence="12" id="KW-0326">Glycosidase</keyword>
<evidence type="ECO:0000256" key="4">
    <source>
        <dbReference type="ARBA" id="ARBA00012729"/>
    </source>
</evidence>
<feature type="chain" id="PRO_5044267540" description="chitinase" evidence="16">
    <location>
        <begin position="17"/>
        <end position="465"/>
    </location>
</feature>
<feature type="disulfide bond" evidence="15">
    <location>
        <begin position="225"/>
        <end position="237"/>
    </location>
</feature>
<reference evidence="19" key="1">
    <citation type="submission" date="2025-08" db="UniProtKB">
        <authorList>
            <consortium name="RefSeq"/>
        </authorList>
    </citation>
    <scope>IDENTIFICATION</scope>
</reference>
<evidence type="ECO:0000259" key="17">
    <source>
        <dbReference type="PROSITE" id="PS50941"/>
    </source>
</evidence>
<keyword evidence="13" id="KW-0624">Polysaccharide degradation</keyword>
<dbReference type="GeneID" id="120270084"/>
<dbReference type="Pfam" id="PF00182">
    <property type="entry name" value="Glyco_hydro_19"/>
    <property type="match status" value="1"/>
</dbReference>
<dbReference type="GO" id="GO:0008843">
    <property type="term" value="F:endochitinase activity"/>
    <property type="evidence" value="ECO:0007669"/>
    <property type="project" value="UniProtKB-EC"/>
</dbReference>
<dbReference type="GO" id="GO:0006952">
    <property type="term" value="P:defense response"/>
    <property type="evidence" value="ECO:0007669"/>
    <property type="project" value="UniProtKB-KW"/>
</dbReference>
<dbReference type="SUPFAM" id="SSF49870">
    <property type="entry name" value="Osmotin, thaumatin-like protein"/>
    <property type="match status" value="1"/>
</dbReference>
<keyword evidence="9" id="KW-0146">Chitin degradation</keyword>
<dbReference type="RefSeq" id="XP_039133027.1">
    <property type="nucleotide sequence ID" value="XM_039277093.1"/>
</dbReference>
<evidence type="ECO:0000256" key="8">
    <source>
        <dbReference type="ARBA" id="ARBA00022821"/>
    </source>
</evidence>
<dbReference type="Gene3D" id="3.30.20.10">
    <property type="entry name" value="Endochitinase, domain 2"/>
    <property type="match status" value="1"/>
</dbReference>
<dbReference type="PROSITE" id="PS00316">
    <property type="entry name" value="THAUMATIN_1"/>
    <property type="match status" value="1"/>
</dbReference>
<evidence type="ECO:0000256" key="15">
    <source>
        <dbReference type="PROSITE-ProRule" id="PRU00261"/>
    </source>
</evidence>
<evidence type="ECO:0000256" key="5">
    <source>
        <dbReference type="ARBA" id="ARBA00022669"/>
    </source>
</evidence>
<dbReference type="Gene3D" id="3.30.60.10">
    <property type="entry name" value="Endochitinase-like"/>
    <property type="match status" value="1"/>
</dbReference>
<dbReference type="GO" id="GO:0051707">
    <property type="term" value="P:response to other organism"/>
    <property type="evidence" value="ECO:0007669"/>
    <property type="project" value="UniProtKB-ARBA"/>
</dbReference>
<name>A0AB40BZV7_DIOCR</name>
<dbReference type="SUPFAM" id="SSF57016">
    <property type="entry name" value="Plant lectins/antimicrobial peptides"/>
    <property type="match status" value="1"/>
</dbReference>
<keyword evidence="11" id="KW-0119">Carbohydrate metabolism</keyword>
<dbReference type="InterPro" id="IPR001938">
    <property type="entry name" value="Thaumatin"/>
</dbReference>
<evidence type="ECO:0000256" key="13">
    <source>
        <dbReference type="ARBA" id="ARBA00023326"/>
    </source>
</evidence>
<evidence type="ECO:0000256" key="12">
    <source>
        <dbReference type="ARBA" id="ARBA00023295"/>
    </source>
</evidence>
<gene>
    <name evidence="19" type="primary">LOC120270084</name>
</gene>
<dbReference type="InterPro" id="IPR037176">
    <property type="entry name" value="Osmotin/thaumatin-like_sf"/>
</dbReference>
<comment type="caution">
    <text evidence="15">Lacks conserved residue(s) required for the propagation of feature annotation.</text>
</comment>
<dbReference type="GO" id="GO:0016998">
    <property type="term" value="P:cell wall macromolecule catabolic process"/>
    <property type="evidence" value="ECO:0007669"/>
    <property type="project" value="InterPro"/>
</dbReference>
<dbReference type="InterPro" id="IPR001002">
    <property type="entry name" value="Chitin-bd_1"/>
</dbReference>
<keyword evidence="8" id="KW-0611">Plant defense</keyword>
<evidence type="ECO:0000256" key="2">
    <source>
        <dbReference type="ARBA" id="ARBA00009373"/>
    </source>
</evidence>
<keyword evidence="7" id="KW-0378">Hydrolase</keyword>
<evidence type="ECO:0000256" key="14">
    <source>
        <dbReference type="ARBA" id="ARBA00061032"/>
    </source>
</evidence>
<keyword evidence="5 15" id="KW-0147">Chitin-binding</keyword>
<dbReference type="EC" id="3.2.1.14" evidence="4"/>
<dbReference type="InterPro" id="IPR018371">
    <property type="entry name" value="Chitin-binding_1_CS"/>
</dbReference>
<dbReference type="Pfam" id="PF00314">
    <property type="entry name" value="Thaumatin"/>
    <property type="match status" value="1"/>
</dbReference>
<dbReference type="FunFam" id="1.10.530.10:FF:000052">
    <property type="entry name" value="Endochitinase PR4"/>
    <property type="match status" value="1"/>
</dbReference>
<dbReference type="Pfam" id="PF00187">
    <property type="entry name" value="Chitin_bind_1"/>
    <property type="match status" value="1"/>
</dbReference>
<dbReference type="InterPro" id="IPR036861">
    <property type="entry name" value="Endochitinase-like_sf"/>
</dbReference>
<dbReference type="GO" id="GO:0008061">
    <property type="term" value="F:chitin binding"/>
    <property type="evidence" value="ECO:0007669"/>
    <property type="project" value="UniProtKB-UniRule"/>
</dbReference>
<dbReference type="Proteomes" id="UP001515500">
    <property type="component" value="Chromosome 10"/>
</dbReference>
<evidence type="ECO:0000256" key="3">
    <source>
        <dbReference type="ARBA" id="ARBA00010607"/>
    </source>
</evidence>